<gene>
    <name evidence="3" type="primary">GRINA</name>
    <name evidence="3" type="ORF">AK812_SmicGene23322</name>
</gene>
<dbReference type="CDD" id="cd18785">
    <property type="entry name" value="SF2_C"/>
    <property type="match status" value="1"/>
</dbReference>
<dbReference type="InterPro" id="IPR027417">
    <property type="entry name" value="P-loop_NTPase"/>
</dbReference>
<evidence type="ECO:0000259" key="2">
    <source>
        <dbReference type="Pfam" id="PF00271"/>
    </source>
</evidence>
<feature type="region of interest" description="Disordered" evidence="1">
    <location>
        <begin position="387"/>
        <end position="408"/>
    </location>
</feature>
<feature type="compositionally biased region" description="Polar residues" evidence="1">
    <location>
        <begin position="832"/>
        <end position="845"/>
    </location>
</feature>
<feature type="compositionally biased region" description="Basic and acidic residues" evidence="1">
    <location>
        <begin position="930"/>
        <end position="948"/>
    </location>
</feature>
<keyword evidence="4" id="KW-1185">Reference proteome</keyword>
<dbReference type="OrthoDB" id="425112at2759"/>
<dbReference type="InterPro" id="IPR001650">
    <property type="entry name" value="Helicase_C-like"/>
</dbReference>
<dbReference type="Proteomes" id="UP000186817">
    <property type="component" value="Unassembled WGS sequence"/>
</dbReference>
<dbReference type="Gene3D" id="3.40.50.300">
    <property type="entry name" value="P-loop containing nucleotide triphosphate hydrolases"/>
    <property type="match status" value="2"/>
</dbReference>
<dbReference type="SUPFAM" id="SSF52540">
    <property type="entry name" value="P-loop containing nucleoside triphosphate hydrolases"/>
    <property type="match status" value="1"/>
</dbReference>
<organism evidence="3 4">
    <name type="scientific">Symbiodinium microadriaticum</name>
    <name type="common">Dinoflagellate</name>
    <name type="synonym">Zooxanthella microadriatica</name>
    <dbReference type="NCBI Taxonomy" id="2951"/>
    <lineage>
        <taxon>Eukaryota</taxon>
        <taxon>Sar</taxon>
        <taxon>Alveolata</taxon>
        <taxon>Dinophyceae</taxon>
        <taxon>Suessiales</taxon>
        <taxon>Symbiodiniaceae</taxon>
        <taxon>Symbiodinium</taxon>
    </lineage>
</organism>
<reference evidence="3 4" key="1">
    <citation type="submission" date="2016-02" db="EMBL/GenBank/DDBJ databases">
        <title>Genome analysis of coral dinoflagellate symbionts highlights evolutionary adaptations to a symbiotic lifestyle.</title>
        <authorList>
            <person name="Aranda M."/>
            <person name="Li Y."/>
            <person name="Liew Y.J."/>
            <person name="Baumgarten S."/>
            <person name="Simakov O."/>
            <person name="Wilson M."/>
            <person name="Piel J."/>
            <person name="Ashoor H."/>
            <person name="Bougouffa S."/>
            <person name="Bajic V.B."/>
            <person name="Ryu T."/>
            <person name="Ravasi T."/>
            <person name="Bayer T."/>
            <person name="Micklem G."/>
            <person name="Kim H."/>
            <person name="Bhak J."/>
            <person name="Lajeunesse T.C."/>
            <person name="Voolstra C.R."/>
        </authorList>
    </citation>
    <scope>NUCLEOTIDE SEQUENCE [LARGE SCALE GENOMIC DNA]</scope>
    <source>
        <strain evidence="3 4">CCMP2467</strain>
    </source>
</reference>
<accession>A0A1Q9DHI4</accession>
<comment type="caution">
    <text evidence="3">The sequence shown here is derived from an EMBL/GenBank/DDBJ whole genome shotgun (WGS) entry which is preliminary data.</text>
</comment>
<feature type="compositionally biased region" description="Basic and acidic residues" evidence="1">
    <location>
        <begin position="425"/>
        <end position="445"/>
    </location>
</feature>
<evidence type="ECO:0000313" key="4">
    <source>
        <dbReference type="Proteomes" id="UP000186817"/>
    </source>
</evidence>
<protein>
    <submittedName>
        <fullName evidence="3">Protein lifeguard 1</fullName>
    </submittedName>
</protein>
<sequence>MVVQRSRLVTAAFDLPAEVPLLPERSVIPWRLFQGGRGEFPSFATDAFTEKNIMLELDIALARDEAMRVRTLRRIDENTCFNIADLSPPAIWGGTRSGGHPNYENAKKVIEVIPFVIAVGPCIQRAPSAMCSRGPVNVQPAIHTPRHNLFGKRSQDLTPTPPCAAKRPCRVASLRSSISECTKDNAIKRQWRLAEPCAGLPAGTLTEPDDDLLIIGRKAVSKLHGDDCILEELPQSANAVDEGDMESDVGSSEALSEGLERLLWSDDEEGEQVERCQDLEQGAFSESTALVPAPTASELSRPLDSLRSLAPLALEDMRDAREMVLAPVPVLAYGRNRRSGSTSKVQAVGASAPLLALPPAPLTALPPLSVLFEAGLAAFRAANGQAKAAPPVPNKVGSKSAAAKRTSVHLSPLAPTRFAVLRGMAEKEAAEEKPKPADGKPKDGEAAPAPAKVILPSESLGSKDHGTGECKPCAWYWKPQGCRNGKVISRRSLMAVVPTAVRPTAAKTSAPKPTVNKMPPTTTTVEEFADVAMDDDKATREGESSAAVDVDSDTTDAGEDDPYPLGSFPCANCQAVVAKGMLFCLKCKAPQTDESSKMTKKFFENQGLRLRLLATAAAGSRKPVENLISADFRQLNASTKKRGQMSAEATVIRDAKDRVVRANKLNYSSVASRWDLDRQFQKRMMQEGRSLEDMHRFDYIAKACLPDPGRNEEQRVLRAGAHFSSSSQTVAPGKLVYYAHCEVEPLRTLRLTDDVCSVPIGFTYMGAFLPPRLYADIAMHTPDARRILTFDGEVNLTGQTNVEMREELKHILDDSLVSAEMQAAQTERLAEQNRQVTARNRNTPKASIPAAAPTYQGYTQAQWDEWNRSRQQSRRYTQAEWDAWNRSRKLVQNDFFMWNRSDCAHCHMCDKDELKNRKKRKTAQKKPPPAKKDADRRSRSAERRRPDAPYEPQNGHDSYRAYYERAYGTPPPNPYYYPPPPHGYPAPVPPYGYPPQSPYGAYYAPPPGPYGYPPPGPYGYPPPAYGAAYTHPPAPSPAGAYEAPPGAPPRVMREPTDWLYPARPYPSHVWQWDGAGEAPRQGQDGFRKFVQTALERFRSSGSEEDAMQSSGSSLPLQPYQLRVAFLLHPLSPLTRLLVVHATGSGKTRTVLASADSFFRSGKATCLFFPEEAVKENFYQELLKFPGSWRDFFCASENVPEWRKRRHRCWSAEEVAEFPPSQVEACLGLERKVRLGEISQAFLQEWSQEHPDVPPPTAPLRAFKYTSAGGSRGGWKRDGSFDASRMDSVFRFGFDGKNPMSNKNLVFDEVHNMLALPRWKGNYWKEPLRRLRKAVADANGSSLVFLTGSPIQTDTSDGHRLLRVLKGREHASAGSEGWLDMHLVRSPEFFPEVYPAGVPDRPLCSHLQRELVVPVDLPEEMEAKYRELQAQGCDVVRLRDCCNLAVHHSWALRPQKRGLVLEASEQHAAKLSKVAKAVWADREKAMVAISRRGGLQVLRELLRIHAPNESVKIAVFSGHSSCVVSKGSEEHLRPAEALQRFNDNNHPEVQVLLLDTAFGREGVSALGVGRLHICDVPSSWAEYKQIVGRAIRFGDVTPGSRRRILRVSLWVARLPGACADEDLLAELGEQGQELCAAEDELMTMSITGGRS</sequence>
<evidence type="ECO:0000313" key="3">
    <source>
        <dbReference type="EMBL" id="OLP94623.1"/>
    </source>
</evidence>
<name>A0A1Q9DHI4_SYMMI</name>
<feature type="region of interest" description="Disordered" evidence="1">
    <location>
        <begin position="425"/>
        <end position="448"/>
    </location>
</feature>
<feature type="compositionally biased region" description="Acidic residues" evidence="1">
    <location>
        <begin position="550"/>
        <end position="560"/>
    </location>
</feature>
<evidence type="ECO:0000256" key="1">
    <source>
        <dbReference type="SAM" id="MobiDB-lite"/>
    </source>
</evidence>
<proteinExistence type="predicted"/>
<feature type="region of interest" description="Disordered" evidence="1">
    <location>
        <begin position="916"/>
        <end position="959"/>
    </location>
</feature>
<dbReference type="EMBL" id="LSRX01000535">
    <property type="protein sequence ID" value="OLP94623.1"/>
    <property type="molecule type" value="Genomic_DNA"/>
</dbReference>
<dbReference type="Pfam" id="PF00271">
    <property type="entry name" value="Helicase_C"/>
    <property type="match status" value="1"/>
</dbReference>
<feature type="domain" description="Helicase C-terminal" evidence="2">
    <location>
        <begin position="1534"/>
        <end position="1593"/>
    </location>
</feature>
<feature type="region of interest" description="Disordered" evidence="1">
    <location>
        <begin position="536"/>
        <end position="560"/>
    </location>
</feature>
<dbReference type="SUPFAM" id="SSF81995">
    <property type="entry name" value="beta-sandwich domain of Sec23/24"/>
    <property type="match status" value="1"/>
</dbReference>
<feature type="region of interest" description="Disordered" evidence="1">
    <location>
        <begin position="830"/>
        <end position="854"/>
    </location>
</feature>